<dbReference type="SUPFAM" id="SSF52540">
    <property type="entry name" value="P-loop containing nucleoside triphosphate hydrolases"/>
    <property type="match status" value="1"/>
</dbReference>
<keyword evidence="6" id="KW-1185">Reference proteome</keyword>
<dbReference type="InterPro" id="IPR036961">
    <property type="entry name" value="Kinesin_motor_dom_sf"/>
</dbReference>
<comment type="similarity">
    <text evidence="2">Belongs to the TRAFAC class myosin-kinesin ATPase superfamily. Kinesin family.</text>
</comment>
<accession>A0ABM0VX89</accession>
<dbReference type="PANTHER" id="PTHR47972">
    <property type="entry name" value="KINESIN-LIKE PROTEIN KLP-3"/>
    <property type="match status" value="1"/>
</dbReference>
<dbReference type="PROSITE" id="PS50067">
    <property type="entry name" value="KINESIN_MOTOR_2"/>
    <property type="match status" value="1"/>
</dbReference>
<dbReference type="PRINTS" id="PR00380">
    <property type="entry name" value="KINESINHEAVY"/>
</dbReference>
<evidence type="ECO:0000313" key="6">
    <source>
        <dbReference type="Proteomes" id="UP000694864"/>
    </source>
</evidence>
<evidence type="ECO:0000259" key="5">
    <source>
        <dbReference type="PROSITE" id="PS50067"/>
    </source>
</evidence>
<comment type="caution">
    <text evidence="2">Lacks conserved residue(s) required for the propagation of feature annotation.</text>
</comment>
<reference evidence="7" key="2">
    <citation type="submission" date="2025-08" db="UniProtKB">
        <authorList>
            <consortium name="RefSeq"/>
        </authorList>
    </citation>
    <scope>IDENTIFICATION</scope>
    <source>
        <tissue evidence="7">Leaf</tissue>
    </source>
</reference>
<reference evidence="6" key="1">
    <citation type="journal article" date="2014" name="Nat. Commun.">
        <title>The emerging biofuel crop Camelina sativa retains a highly undifferentiated hexaploid genome structure.</title>
        <authorList>
            <person name="Kagale S."/>
            <person name="Koh C."/>
            <person name="Nixon J."/>
            <person name="Bollina V."/>
            <person name="Clarke W.E."/>
            <person name="Tuteja R."/>
            <person name="Spillane C."/>
            <person name="Robinson S.J."/>
            <person name="Links M.G."/>
            <person name="Clarke C."/>
            <person name="Higgins E.E."/>
            <person name="Huebert T."/>
            <person name="Sharpe A.G."/>
            <person name="Parkin I.A."/>
        </authorList>
    </citation>
    <scope>NUCLEOTIDE SEQUENCE [LARGE SCALE GENOMIC DNA]</scope>
    <source>
        <strain evidence="6">cv. DH55</strain>
    </source>
</reference>
<feature type="region of interest" description="Disordered" evidence="4">
    <location>
        <begin position="42"/>
        <end position="64"/>
    </location>
</feature>
<dbReference type="GeneID" id="104742996"/>
<evidence type="ECO:0000256" key="2">
    <source>
        <dbReference type="PROSITE-ProRule" id="PRU00283"/>
    </source>
</evidence>
<dbReference type="RefSeq" id="XP_010462410.1">
    <property type="nucleotide sequence ID" value="XM_010464108.2"/>
</dbReference>
<evidence type="ECO:0000313" key="7">
    <source>
        <dbReference type="RefSeq" id="XP_010462410.1"/>
    </source>
</evidence>
<keyword evidence="3" id="KW-0175">Coiled coil</keyword>
<dbReference type="PANTHER" id="PTHR47972:SF23">
    <property type="entry name" value="KINESIN MOTOR DOMAIN-CONTAINING PROTEIN"/>
    <property type="match status" value="1"/>
</dbReference>
<evidence type="ECO:0000256" key="4">
    <source>
        <dbReference type="SAM" id="MobiDB-lite"/>
    </source>
</evidence>
<feature type="domain" description="Kinesin motor" evidence="5">
    <location>
        <begin position="100"/>
        <end position="420"/>
    </location>
</feature>
<keyword evidence="1" id="KW-0505">Motor protein</keyword>
<organism evidence="6 7">
    <name type="scientific">Camelina sativa</name>
    <name type="common">False flax</name>
    <name type="synonym">Myagrum sativum</name>
    <dbReference type="NCBI Taxonomy" id="90675"/>
    <lineage>
        <taxon>Eukaryota</taxon>
        <taxon>Viridiplantae</taxon>
        <taxon>Streptophyta</taxon>
        <taxon>Embryophyta</taxon>
        <taxon>Tracheophyta</taxon>
        <taxon>Spermatophyta</taxon>
        <taxon>Magnoliopsida</taxon>
        <taxon>eudicotyledons</taxon>
        <taxon>Gunneridae</taxon>
        <taxon>Pentapetalae</taxon>
        <taxon>rosids</taxon>
        <taxon>malvids</taxon>
        <taxon>Brassicales</taxon>
        <taxon>Brassicaceae</taxon>
        <taxon>Camelineae</taxon>
        <taxon>Camelina</taxon>
    </lineage>
</organism>
<sequence length="864" mass="97143">MERTRSKPVRNLPDTIHSLLGLKSRLNSAWVKSVCNIVNNVPSSSEISSTPKKKEDDDDSVSSAELQSIRDQLSALTVHVNDQNKRRRQILDEFLDLKGNIRVFCRVKPLGASDKRKPPVASDTRNVIIKLTETKRKTYNFDRVFQPDSSQDDVFLEIEPVIKSVIDGYNACIFAYGQTGTGKNYTMEGLPNSPGIVPRAIKGLFKQVEESNHRFEITFSMLEIYMGNLKDLLLSQANKPISPIPPSLSIHTDGKGEIEIENLVNIKVNDFNEVFKLYKAGCRNRATASTNSNSVSSRSHCMIRVSITCHGAPERRRETNKIWLVDLGGSERVLKTKAIGRRFDEGKAINLSLSALGDVINSLQHKNSHIPYRNSKLTQVLKDSLGQDSKTLMMVHISPKEDDLCETICSLNFATRAKNIHLGQDESTEEQVKKEALMMTLQKNMEKIEQEREIALREMRNLNQTLEKFSGKPHVIEEEEEEEDVIREEILVTPKKRKNKSRRASDVFPSFMRPTANSNRRLSGADFSEIPNGSGLKSRRDSMVSVRAESVCLPLSKSGFGSACDSSDRSVSKSTWVMRQNTADDATVYSQDISECDIKLVVSEHKPKVLQMGTGSGTKPRSRIGNLEKDVRQKMGGREFSRINSWLDKSQLPRTPCPEQLDILLDKSSTQSFTTEKITGNEFLEKLEDIGESNGGETTVVKPTPMLKNLFELQCLCSSEEEDQILSRFPNPSDEDDNESLCPPTLENDGFSQHIDNEWFGVNNRADLERDSPASVSLLERERDLKQLLPQLGLDRSLKPNSQRGLAFADDVASPLLREQETLGEKGFAPRFMQKLQALCFRILLGLGFIDVGYDNDFFNGLMK</sequence>
<dbReference type="InterPro" id="IPR001752">
    <property type="entry name" value="Kinesin_motor_dom"/>
</dbReference>
<protein>
    <submittedName>
        <fullName evidence="7">Kinesin-like protein KIN-14G</fullName>
    </submittedName>
</protein>
<dbReference type="Pfam" id="PF00225">
    <property type="entry name" value="Kinesin"/>
    <property type="match status" value="1"/>
</dbReference>
<evidence type="ECO:0000256" key="1">
    <source>
        <dbReference type="ARBA" id="ARBA00023175"/>
    </source>
</evidence>
<dbReference type="Gene3D" id="3.40.850.10">
    <property type="entry name" value="Kinesin motor domain"/>
    <property type="match status" value="1"/>
</dbReference>
<proteinExistence type="inferred from homology"/>
<name>A0ABM0VX89_CAMSA</name>
<dbReference type="SMART" id="SM00129">
    <property type="entry name" value="KISc"/>
    <property type="match status" value="1"/>
</dbReference>
<dbReference type="Proteomes" id="UP000694864">
    <property type="component" value="Chromosome 14"/>
</dbReference>
<feature type="region of interest" description="Disordered" evidence="4">
    <location>
        <begin position="510"/>
        <end position="538"/>
    </location>
</feature>
<dbReference type="InterPro" id="IPR027640">
    <property type="entry name" value="Kinesin-like_fam"/>
</dbReference>
<gene>
    <name evidence="7" type="primary">LOC104742996</name>
</gene>
<evidence type="ECO:0000256" key="3">
    <source>
        <dbReference type="SAM" id="Coils"/>
    </source>
</evidence>
<feature type="coiled-coil region" evidence="3">
    <location>
        <begin position="431"/>
        <end position="472"/>
    </location>
</feature>
<dbReference type="InterPro" id="IPR027417">
    <property type="entry name" value="P-loop_NTPase"/>
</dbReference>